<reference evidence="2 3" key="1">
    <citation type="journal article" date="2019" name="Int. J. Syst. Evol. Microbiol.">
        <title>The Global Catalogue of Microorganisms (GCM) 10K type strain sequencing project: providing services to taxonomists for standard genome sequencing and annotation.</title>
        <authorList>
            <consortium name="The Broad Institute Genomics Platform"/>
            <consortium name="The Broad Institute Genome Sequencing Center for Infectious Disease"/>
            <person name="Wu L."/>
            <person name="Ma J."/>
        </authorList>
    </citation>
    <scope>NUCLEOTIDE SEQUENCE [LARGE SCALE GENOMIC DNA]</scope>
    <source>
        <strain evidence="2 3">JCM 16221</strain>
    </source>
</reference>
<evidence type="ECO:0000313" key="3">
    <source>
        <dbReference type="Proteomes" id="UP001501218"/>
    </source>
</evidence>
<gene>
    <name evidence="2" type="ORF">GCM10009854_36370</name>
</gene>
<evidence type="ECO:0000259" key="1">
    <source>
        <dbReference type="Pfam" id="PF13601"/>
    </source>
</evidence>
<proteinExistence type="predicted"/>
<sequence length="103" mass="11497">MTAQQHPRHGLNETIHSPTRLSIMTALAPMQRMDFPLLRDTIEASDSLLSKHMTILENAGYVEVTKGHVGKRPRTWLALTEQGREAYAAYLDALRALVDNGEA</sequence>
<dbReference type="InterPro" id="IPR027395">
    <property type="entry name" value="WH_DNA-bd_dom"/>
</dbReference>
<name>A0ABN3GLR6_9PSEU</name>
<dbReference type="Proteomes" id="UP001501218">
    <property type="component" value="Unassembled WGS sequence"/>
</dbReference>
<dbReference type="RefSeq" id="WP_344133935.1">
    <property type="nucleotide sequence ID" value="NZ_BAAARA010000013.1"/>
</dbReference>
<dbReference type="Gene3D" id="1.10.10.10">
    <property type="entry name" value="Winged helix-like DNA-binding domain superfamily/Winged helix DNA-binding domain"/>
    <property type="match status" value="1"/>
</dbReference>
<accession>A0ABN3GLR6</accession>
<feature type="domain" description="Winged helix DNA-binding" evidence="1">
    <location>
        <begin position="20"/>
        <end position="98"/>
    </location>
</feature>
<keyword evidence="3" id="KW-1185">Reference proteome</keyword>
<dbReference type="EMBL" id="BAAARA010000013">
    <property type="protein sequence ID" value="GAA2354989.1"/>
    <property type="molecule type" value="Genomic_DNA"/>
</dbReference>
<comment type="caution">
    <text evidence="2">The sequence shown here is derived from an EMBL/GenBank/DDBJ whole genome shotgun (WGS) entry which is preliminary data.</text>
</comment>
<dbReference type="InterPro" id="IPR036390">
    <property type="entry name" value="WH_DNA-bd_sf"/>
</dbReference>
<dbReference type="PANTHER" id="PTHR37318">
    <property type="entry name" value="BSL7504 PROTEIN"/>
    <property type="match status" value="1"/>
</dbReference>
<organism evidence="2 3">
    <name type="scientific">Saccharopolyspora halophila</name>
    <dbReference type="NCBI Taxonomy" id="405551"/>
    <lineage>
        <taxon>Bacteria</taxon>
        <taxon>Bacillati</taxon>
        <taxon>Actinomycetota</taxon>
        <taxon>Actinomycetes</taxon>
        <taxon>Pseudonocardiales</taxon>
        <taxon>Pseudonocardiaceae</taxon>
        <taxon>Saccharopolyspora</taxon>
    </lineage>
</organism>
<evidence type="ECO:0000313" key="2">
    <source>
        <dbReference type="EMBL" id="GAA2354989.1"/>
    </source>
</evidence>
<dbReference type="SUPFAM" id="SSF46785">
    <property type="entry name" value="Winged helix' DNA-binding domain"/>
    <property type="match status" value="1"/>
</dbReference>
<dbReference type="PANTHER" id="PTHR37318:SF1">
    <property type="entry name" value="BSL7504 PROTEIN"/>
    <property type="match status" value="1"/>
</dbReference>
<protein>
    <submittedName>
        <fullName evidence="2">Transcriptional regulator</fullName>
    </submittedName>
</protein>
<dbReference type="Pfam" id="PF13601">
    <property type="entry name" value="HTH_34"/>
    <property type="match status" value="1"/>
</dbReference>
<dbReference type="InterPro" id="IPR036388">
    <property type="entry name" value="WH-like_DNA-bd_sf"/>
</dbReference>